<protein>
    <recommendedName>
        <fullName evidence="3">C2H2-type domain-containing protein</fullName>
    </recommendedName>
</protein>
<evidence type="ECO:0000256" key="1">
    <source>
        <dbReference type="PROSITE-ProRule" id="PRU00042"/>
    </source>
</evidence>
<dbReference type="Proteomes" id="UP001375240">
    <property type="component" value="Unassembled WGS sequence"/>
</dbReference>
<dbReference type="PROSITE" id="PS50157">
    <property type="entry name" value="ZINC_FINGER_C2H2_2"/>
    <property type="match status" value="1"/>
</dbReference>
<feature type="compositionally biased region" description="Basic residues" evidence="2">
    <location>
        <begin position="434"/>
        <end position="445"/>
    </location>
</feature>
<dbReference type="EMBL" id="JAVHNQ010000002">
    <property type="protein sequence ID" value="KAK6355187.1"/>
    <property type="molecule type" value="Genomic_DNA"/>
</dbReference>
<dbReference type="Gene3D" id="3.30.160.60">
    <property type="entry name" value="Classic Zinc Finger"/>
    <property type="match status" value="1"/>
</dbReference>
<dbReference type="AlphaFoldDB" id="A0AAV9V8B9"/>
<evidence type="ECO:0000259" key="3">
    <source>
        <dbReference type="PROSITE" id="PS50157"/>
    </source>
</evidence>
<keyword evidence="1" id="KW-0862">Zinc</keyword>
<reference evidence="4 5" key="1">
    <citation type="submission" date="2019-10" db="EMBL/GenBank/DDBJ databases">
        <authorList>
            <person name="Palmer J.M."/>
        </authorList>
    </citation>
    <scope>NUCLEOTIDE SEQUENCE [LARGE SCALE GENOMIC DNA]</scope>
    <source>
        <strain evidence="4 5">TWF696</strain>
    </source>
</reference>
<dbReference type="InterPro" id="IPR013087">
    <property type="entry name" value="Znf_C2H2_type"/>
</dbReference>
<organism evidence="4 5">
    <name type="scientific">Orbilia brochopaga</name>
    <dbReference type="NCBI Taxonomy" id="3140254"/>
    <lineage>
        <taxon>Eukaryota</taxon>
        <taxon>Fungi</taxon>
        <taxon>Dikarya</taxon>
        <taxon>Ascomycota</taxon>
        <taxon>Pezizomycotina</taxon>
        <taxon>Orbiliomycetes</taxon>
        <taxon>Orbiliales</taxon>
        <taxon>Orbiliaceae</taxon>
        <taxon>Orbilia</taxon>
    </lineage>
</organism>
<keyword evidence="1" id="KW-0863">Zinc-finger</keyword>
<feature type="compositionally biased region" description="Basic residues" evidence="2">
    <location>
        <begin position="346"/>
        <end position="361"/>
    </location>
</feature>
<evidence type="ECO:0000313" key="5">
    <source>
        <dbReference type="Proteomes" id="UP001375240"/>
    </source>
</evidence>
<proteinExistence type="predicted"/>
<evidence type="ECO:0000313" key="4">
    <source>
        <dbReference type="EMBL" id="KAK6355187.1"/>
    </source>
</evidence>
<keyword evidence="5" id="KW-1185">Reference proteome</keyword>
<gene>
    <name evidence="4" type="ORF">TWF696_004305</name>
</gene>
<accession>A0AAV9V8B9</accession>
<sequence length="451" mass="50270">MSSSAAGAGELVARFRKYGPAISGLYNCVARLTMHSAHGGYEKTPMVPREIRQVCEAMHRVRGLLISHGCISAASWLPSFAHSQTNWVHSVWELLASDTIPEYVLVDAHLLFYVLYSRVDGGSRPDPSVLEGELLQWTRYAERWNHQSVLAVLARLWPDSAVVTSEPAGHVGRENLQQGFFLGIFKLFLKRNLTFLEANAISRGGRPSSFQTISRPTSSAGLEAQIWGSPIMSMNPSEFSNYDTSMLSSEMDRLMTPQFGESSTSGVGWTVSPPPQESYFPEGYFPSESIPGVRDALSVSPPLFSQLTPGLFDSSTGVYDDMYAASSSNLHLAPVTGDERPQSALLRRRSDRSPGRRARRLSRSDEEEGHVHGWDPESKTCKLELPEGGICNIRVQTYNNFLRHCRFQHAGKEPREECTLCGQSFGRPDALRNHKEKSKKHKKLERLRLAN</sequence>
<evidence type="ECO:0000256" key="2">
    <source>
        <dbReference type="SAM" id="MobiDB-lite"/>
    </source>
</evidence>
<dbReference type="GO" id="GO:0008270">
    <property type="term" value="F:zinc ion binding"/>
    <property type="evidence" value="ECO:0007669"/>
    <property type="project" value="UniProtKB-KW"/>
</dbReference>
<feature type="domain" description="C2H2-type" evidence="3">
    <location>
        <begin position="416"/>
        <end position="446"/>
    </location>
</feature>
<feature type="region of interest" description="Disordered" evidence="2">
    <location>
        <begin position="429"/>
        <end position="451"/>
    </location>
</feature>
<name>A0AAV9V8B9_9PEZI</name>
<keyword evidence="1" id="KW-0479">Metal-binding</keyword>
<feature type="region of interest" description="Disordered" evidence="2">
    <location>
        <begin position="333"/>
        <end position="377"/>
    </location>
</feature>
<comment type="caution">
    <text evidence="4">The sequence shown here is derived from an EMBL/GenBank/DDBJ whole genome shotgun (WGS) entry which is preliminary data.</text>
</comment>